<evidence type="ECO:0000313" key="12">
    <source>
        <dbReference type="Proteomes" id="UP000240978"/>
    </source>
</evidence>
<feature type="transmembrane region" description="Helical" evidence="10">
    <location>
        <begin position="393"/>
        <end position="412"/>
    </location>
</feature>
<evidence type="ECO:0000256" key="1">
    <source>
        <dbReference type="ARBA" id="ARBA00004651"/>
    </source>
</evidence>
<dbReference type="EMBL" id="PYGK01000004">
    <property type="protein sequence ID" value="PSL32129.1"/>
    <property type="molecule type" value="Genomic_DNA"/>
</dbReference>
<feature type="transmembrane region" description="Helical" evidence="10">
    <location>
        <begin position="15"/>
        <end position="35"/>
    </location>
</feature>
<organism evidence="11 12">
    <name type="scientific">Chitinophaga ginsengisoli</name>
    <dbReference type="NCBI Taxonomy" id="363837"/>
    <lineage>
        <taxon>Bacteria</taxon>
        <taxon>Pseudomonadati</taxon>
        <taxon>Bacteroidota</taxon>
        <taxon>Chitinophagia</taxon>
        <taxon>Chitinophagales</taxon>
        <taxon>Chitinophagaceae</taxon>
        <taxon>Chitinophaga</taxon>
    </lineage>
</organism>
<feature type="transmembrane region" description="Helical" evidence="10">
    <location>
        <begin position="163"/>
        <end position="184"/>
    </location>
</feature>
<dbReference type="AlphaFoldDB" id="A0A2P8GDR9"/>
<evidence type="ECO:0000256" key="3">
    <source>
        <dbReference type="ARBA" id="ARBA00022449"/>
    </source>
</evidence>
<evidence type="ECO:0000256" key="6">
    <source>
        <dbReference type="ARBA" id="ARBA00022989"/>
    </source>
</evidence>
<gene>
    <name evidence="11" type="ORF">CLV42_104432</name>
</gene>
<dbReference type="InterPro" id="IPR050222">
    <property type="entry name" value="MATE_MdtK"/>
</dbReference>
<dbReference type="InterPro" id="IPR002528">
    <property type="entry name" value="MATE_fam"/>
</dbReference>
<dbReference type="PIRSF" id="PIRSF006603">
    <property type="entry name" value="DinF"/>
    <property type="match status" value="1"/>
</dbReference>
<evidence type="ECO:0000313" key="11">
    <source>
        <dbReference type="EMBL" id="PSL32129.1"/>
    </source>
</evidence>
<feature type="transmembrane region" description="Helical" evidence="10">
    <location>
        <begin position="237"/>
        <end position="266"/>
    </location>
</feature>
<dbReference type="Proteomes" id="UP000240978">
    <property type="component" value="Unassembled WGS sequence"/>
</dbReference>
<evidence type="ECO:0000256" key="9">
    <source>
        <dbReference type="ARBA" id="ARBA00031636"/>
    </source>
</evidence>
<dbReference type="Pfam" id="PF01554">
    <property type="entry name" value="MatE"/>
    <property type="match status" value="2"/>
</dbReference>
<dbReference type="CDD" id="cd13133">
    <property type="entry name" value="MATE_like_7"/>
    <property type="match status" value="1"/>
</dbReference>
<keyword evidence="2" id="KW-0813">Transport</keyword>
<dbReference type="InterPro" id="IPR048279">
    <property type="entry name" value="MdtK-like"/>
</dbReference>
<feature type="transmembrane region" description="Helical" evidence="10">
    <location>
        <begin position="318"/>
        <end position="340"/>
    </location>
</feature>
<dbReference type="GO" id="GO:0006811">
    <property type="term" value="P:monoatomic ion transport"/>
    <property type="evidence" value="ECO:0007669"/>
    <property type="project" value="UniProtKB-KW"/>
</dbReference>
<keyword evidence="7" id="KW-0406">Ion transport</keyword>
<sequence length="448" mass="49645">MTFAAMQFEVTTRQIIKIAAPICLALIIPQINHMTNTAFLGRLGEFELAANGIAGIYYLVMYMVAYGLNNGLQVLIARRAGQLNTKGIGQLFSNGLELGLCSSFFVIAITLFLAPWFFAHSLHNQQIYEAAVSFIRIRIWGLSFLMMLSMANAFYIGSGNSKVLAVTSLCQEMVNIGFDYVLIFGKFGLPALGLNGAAFASVIAESTGMLVAYGILFGKGFHKRFHLFEYLKPSWQIFRSILSISAPLIVQFLFSIGSWFVFFIFIEHLGERPLAISNMLRSIFGFFGVFTWALSATCNTLVSNVIGQGKEDQVFSAIRKIATISLLCAFIVCILVNLFPSTILQIYTTDRELIREAIPSVRIITLSTLLMAISGVSLSGVTGTGNTRVNLGIEFAAVIGYLLYCSIVVERWRSPLHIAWLADFIYWIIIFGLSAWYLKSGKWKAKSI</sequence>
<evidence type="ECO:0000256" key="4">
    <source>
        <dbReference type="ARBA" id="ARBA00022475"/>
    </source>
</evidence>
<evidence type="ECO:0000256" key="7">
    <source>
        <dbReference type="ARBA" id="ARBA00023065"/>
    </source>
</evidence>
<dbReference type="PANTHER" id="PTHR43298">
    <property type="entry name" value="MULTIDRUG RESISTANCE PROTEIN NORM-RELATED"/>
    <property type="match status" value="1"/>
</dbReference>
<dbReference type="PANTHER" id="PTHR43298:SF2">
    <property type="entry name" value="FMN_FAD EXPORTER YEEO-RELATED"/>
    <property type="match status" value="1"/>
</dbReference>
<feature type="transmembrane region" description="Helical" evidence="10">
    <location>
        <begin position="55"/>
        <end position="77"/>
    </location>
</feature>
<dbReference type="GO" id="GO:0042910">
    <property type="term" value="F:xenobiotic transmembrane transporter activity"/>
    <property type="evidence" value="ECO:0007669"/>
    <property type="project" value="InterPro"/>
</dbReference>
<feature type="transmembrane region" description="Helical" evidence="10">
    <location>
        <begin position="196"/>
        <end position="216"/>
    </location>
</feature>
<comment type="caution">
    <text evidence="11">The sequence shown here is derived from an EMBL/GenBank/DDBJ whole genome shotgun (WGS) entry which is preliminary data.</text>
</comment>
<keyword evidence="5 10" id="KW-0812">Transmembrane</keyword>
<keyword evidence="3" id="KW-0050">Antiport</keyword>
<dbReference type="GO" id="GO:0005886">
    <property type="term" value="C:plasma membrane"/>
    <property type="evidence" value="ECO:0007669"/>
    <property type="project" value="UniProtKB-SubCell"/>
</dbReference>
<evidence type="ECO:0000256" key="2">
    <source>
        <dbReference type="ARBA" id="ARBA00022448"/>
    </source>
</evidence>
<feature type="transmembrane region" description="Helical" evidence="10">
    <location>
        <begin position="286"/>
        <end position="306"/>
    </location>
</feature>
<evidence type="ECO:0000256" key="8">
    <source>
        <dbReference type="ARBA" id="ARBA00023136"/>
    </source>
</evidence>
<proteinExistence type="predicted"/>
<feature type="transmembrane region" description="Helical" evidence="10">
    <location>
        <begin position="139"/>
        <end position="156"/>
    </location>
</feature>
<accession>A0A2P8GDR9</accession>
<comment type="subcellular location">
    <subcellularLocation>
        <location evidence="1">Cell membrane</location>
        <topology evidence="1">Multi-pass membrane protein</topology>
    </subcellularLocation>
</comment>
<feature type="transmembrane region" description="Helical" evidence="10">
    <location>
        <begin position="360"/>
        <end position="381"/>
    </location>
</feature>
<feature type="transmembrane region" description="Helical" evidence="10">
    <location>
        <begin position="418"/>
        <end position="438"/>
    </location>
</feature>
<reference evidence="11 12" key="1">
    <citation type="submission" date="2018-03" db="EMBL/GenBank/DDBJ databases">
        <title>Genomic Encyclopedia of Archaeal and Bacterial Type Strains, Phase II (KMG-II): from individual species to whole genera.</title>
        <authorList>
            <person name="Goeker M."/>
        </authorList>
    </citation>
    <scope>NUCLEOTIDE SEQUENCE [LARGE SCALE GENOMIC DNA]</scope>
    <source>
        <strain evidence="11 12">DSM 18107</strain>
    </source>
</reference>
<dbReference type="NCBIfam" id="TIGR00797">
    <property type="entry name" value="matE"/>
    <property type="match status" value="1"/>
</dbReference>
<name>A0A2P8GDR9_9BACT</name>
<keyword evidence="4" id="KW-1003">Cell membrane</keyword>
<keyword evidence="8 10" id="KW-0472">Membrane</keyword>
<evidence type="ECO:0000256" key="10">
    <source>
        <dbReference type="SAM" id="Phobius"/>
    </source>
</evidence>
<evidence type="ECO:0000256" key="5">
    <source>
        <dbReference type="ARBA" id="ARBA00022692"/>
    </source>
</evidence>
<keyword evidence="12" id="KW-1185">Reference proteome</keyword>
<dbReference type="GO" id="GO:0015297">
    <property type="term" value="F:antiporter activity"/>
    <property type="evidence" value="ECO:0007669"/>
    <property type="project" value="UniProtKB-KW"/>
</dbReference>
<protein>
    <recommendedName>
        <fullName evidence="9">Multidrug-efflux transporter</fullName>
    </recommendedName>
</protein>
<keyword evidence="6 10" id="KW-1133">Transmembrane helix</keyword>
<feature type="transmembrane region" description="Helical" evidence="10">
    <location>
        <begin position="98"/>
        <end position="119"/>
    </location>
</feature>